<dbReference type="Gene3D" id="3.10.410.10">
    <property type="entry name" value="Formyltetrahydrofolate synthetase, domain 3"/>
    <property type="match status" value="1"/>
</dbReference>
<comment type="similarity">
    <text evidence="7 8">Belongs to the formate--tetrahydrofolate ligase family.</text>
</comment>
<dbReference type="PROSITE" id="PS00721">
    <property type="entry name" value="FTHFS_1"/>
    <property type="match status" value="1"/>
</dbReference>
<dbReference type="GeneID" id="60684422"/>
<dbReference type="SUPFAM" id="SSF52540">
    <property type="entry name" value="P-loop containing nucleoside triphosphate hydrolases"/>
    <property type="match status" value="1"/>
</dbReference>
<dbReference type="Pfam" id="PF01268">
    <property type="entry name" value="FTHFS"/>
    <property type="match status" value="1"/>
</dbReference>
<comment type="catalytic activity">
    <reaction evidence="6 8">
        <text>(6S)-5,6,7,8-tetrahydrofolate + formate + ATP = (6R)-10-formyltetrahydrofolate + ADP + phosphate</text>
        <dbReference type="Rhea" id="RHEA:20221"/>
        <dbReference type="ChEBI" id="CHEBI:15740"/>
        <dbReference type="ChEBI" id="CHEBI:30616"/>
        <dbReference type="ChEBI" id="CHEBI:43474"/>
        <dbReference type="ChEBI" id="CHEBI:57453"/>
        <dbReference type="ChEBI" id="CHEBI:195366"/>
        <dbReference type="ChEBI" id="CHEBI:456216"/>
        <dbReference type="EC" id="6.3.4.3"/>
    </reaction>
</comment>
<dbReference type="Gene3D" id="3.30.1510.10">
    <property type="entry name" value="Domain 2, N(10)-formyltetrahydrofolate synthetase"/>
    <property type="match status" value="1"/>
</dbReference>
<dbReference type="Proteomes" id="UP000436911">
    <property type="component" value="Unassembled WGS sequence"/>
</dbReference>
<dbReference type="EMBL" id="QUSG01000012">
    <property type="protein sequence ID" value="KAA3525251.1"/>
    <property type="molecule type" value="Genomic_DNA"/>
</dbReference>
<keyword evidence="5 8" id="KW-0067">ATP-binding</keyword>
<evidence type="ECO:0000256" key="5">
    <source>
        <dbReference type="ARBA" id="ARBA00022840"/>
    </source>
</evidence>
<dbReference type="GO" id="GO:0004329">
    <property type="term" value="F:formate-tetrahydrofolate ligase activity"/>
    <property type="evidence" value="ECO:0007669"/>
    <property type="project" value="UniProtKB-UniRule"/>
</dbReference>
<reference evidence="9 10" key="1">
    <citation type="submission" date="2018-08" db="EMBL/GenBank/DDBJ databases">
        <title>Genome sequencing of Agrobacterium vitis strain ICMP 10754.</title>
        <authorList>
            <person name="Visnovsky S.B."/>
            <person name="Pitman A.R."/>
        </authorList>
    </citation>
    <scope>NUCLEOTIDE SEQUENCE [LARGE SCALE GENOMIC DNA]</scope>
    <source>
        <strain evidence="9 10">ICMP 10754</strain>
    </source>
</reference>
<evidence type="ECO:0000256" key="1">
    <source>
        <dbReference type="ARBA" id="ARBA00004777"/>
    </source>
</evidence>
<dbReference type="EC" id="6.3.4.3" evidence="8"/>
<name>A0A368NJ53_AGRVI</name>
<protein>
    <recommendedName>
        <fullName evidence="8">Formate--tetrahydrofolate ligase</fullName>
        <ecNumber evidence="8">6.3.4.3</ecNumber>
    </recommendedName>
    <alternativeName>
        <fullName evidence="8">Formyltetrahydrofolate synthetase</fullName>
        <shortName evidence="8">FHS</shortName>
        <shortName evidence="8">FTHFS</shortName>
    </alternativeName>
</protein>
<evidence type="ECO:0000256" key="7">
    <source>
        <dbReference type="ARBA" id="ARBA00061363"/>
    </source>
</evidence>
<dbReference type="OrthoDB" id="9761733at2"/>
<evidence type="ECO:0000256" key="3">
    <source>
        <dbReference type="ARBA" id="ARBA00022598"/>
    </source>
</evidence>
<dbReference type="InterPro" id="IPR027417">
    <property type="entry name" value="P-loop_NTPase"/>
</dbReference>
<evidence type="ECO:0000256" key="2">
    <source>
        <dbReference type="ARBA" id="ARBA00022563"/>
    </source>
</evidence>
<evidence type="ECO:0000313" key="10">
    <source>
        <dbReference type="Proteomes" id="UP000436911"/>
    </source>
</evidence>
<dbReference type="Gene3D" id="3.40.50.300">
    <property type="entry name" value="P-loop containing nucleotide triphosphate hydrolases"/>
    <property type="match status" value="1"/>
</dbReference>
<evidence type="ECO:0000313" key="9">
    <source>
        <dbReference type="EMBL" id="KAA3525251.1"/>
    </source>
</evidence>
<dbReference type="PROSITE" id="PS00722">
    <property type="entry name" value="FTHFS_2"/>
    <property type="match status" value="1"/>
</dbReference>
<keyword evidence="3 8" id="KW-0436">Ligase</keyword>
<evidence type="ECO:0000256" key="8">
    <source>
        <dbReference type="HAMAP-Rule" id="MF_01543"/>
    </source>
</evidence>
<dbReference type="AlphaFoldDB" id="A0A368NJ53"/>
<comment type="caution">
    <text evidence="9">The sequence shown here is derived from an EMBL/GenBank/DDBJ whole genome shotgun (WGS) entry which is preliminary data.</text>
</comment>
<keyword evidence="4 8" id="KW-0547">Nucleotide-binding</keyword>
<dbReference type="HAMAP" id="MF_01543">
    <property type="entry name" value="FTHFS"/>
    <property type="match status" value="1"/>
</dbReference>
<comment type="pathway">
    <text evidence="1 8">One-carbon metabolism; tetrahydrofolate interconversion.</text>
</comment>
<organism evidence="9 10">
    <name type="scientific">Agrobacterium vitis</name>
    <name type="common">Rhizobium vitis</name>
    <dbReference type="NCBI Taxonomy" id="373"/>
    <lineage>
        <taxon>Bacteria</taxon>
        <taxon>Pseudomonadati</taxon>
        <taxon>Pseudomonadota</taxon>
        <taxon>Alphaproteobacteria</taxon>
        <taxon>Hyphomicrobiales</taxon>
        <taxon>Rhizobiaceae</taxon>
        <taxon>Rhizobium/Agrobacterium group</taxon>
        <taxon>Agrobacterium</taxon>
    </lineage>
</organism>
<dbReference type="RefSeq" id="WP_060719904.1">
    <property type="nucleotide sequence ID" value="NZ_CP055265.1"/>
</dbReference>
<accession>A0A368NJ53</accession>
<keyword evidence="2 8" id="KW-0554">One-carbon metabolism</keyword>
<evidence type="ECO:0000256" key="4">
    <source>
        <dbReference type="ARBA" id="ARBA00022741"/>
    </source>
</evidence>
<dbReference type="GO" id="GO:0005524">
    <property type="term" value="F:ATP binding"/>
    <property type="evidence" value="ECO:0007669"/>
    <property type="project" value="UniProtKB-UniRule"/>
</dbReference>
<dbReference type="FunFam" id="3.10.410.10:FF:000001">
    <property type="entry name" value="Putative formate--tetrahydrofolate ligase"/>
    <property type="match status" value="1"/>
</dbReference>
<dbReference type="InterPro" id="IPR020628">
    <property type="entry name" value="Formate_THF_ligase_CS"/>
</dbReference>
<sequence length="555" mass="59030">MSDIEIARAASKLAITQIGERLGINPGDLQPYGHDKAKISASFLHSLADRQDGKLILVTAINPTPAGEGKTTTTVGLVDGLNRIGAKAMVCVREPSLGPCFGVKGGAAGGGRAQVVPMEDINLHFTGDFHAITSAHNLLAAMIDNHIYWGNEQDLDLRRIAWRRVVDMNDRALREMVGALGGVRNGFPRETGFDITVASEVMAILCLARDLADLEERLGQIVIGYRRDKTPVHARDIHAHQAMTVLLKEAMQPNLVQTLENNPALVHGGPFANIAHGCNSVVATRAALKLADYVVTEAGFGADLGAEKFFDIKCRKAGLRPAAAVIVATVRALKMNGGVAKTELGHEDVAALVRGAVNLGRHVENVRGFGVPVIVAINHFLSDTPAEIAALQDYAASIGVEAVLCRHWAEGGAGIEELARKVAAIADSGIADFQPLYPDDLPLFAKIETVAKRIYRAGSVTADRAVIDQLAQFEAMGYGNLPVCIAKTQYSFSTDPSLLGAPDGHEVHVRDVRLSAGAGFVVAITGDIMTMPGLPRKPAAETIRLDDDGLVEGLF</sequence>
<dbReference type="NCBIfam" id="NF010030">
    <property type="entry name" value="PRK13505.1"/>
    <property type="match status" value="1"/>
</dbReference>
<gene>
    <name evidence="8" type="primary">fhs</name>
    <name evidence="9" type="ORF">DXT89_18120</name>
</gene>
<dbReference type="GO" id="GO:0035999">
    <property type="term" value="P:tetrahydrofolate interconversion"/>
    <property type="evidence" value="ECO:0007669"/>
    <property type="project" value="UniProtKB-UniRule"/>
</dbReference>
<dbReference type="FunFam" id="3.30.1510.10:FF:000001">
    <property type="entry name" value="Formate--tetrahydrofolate ligase"/>
    <property type="match status" value="1"/>
</dbReference>
<evidence type="ECO:0000256" key="6">
    <source>
        <dbReference type="ARBA" id="ARBA00049033"/>
    </source>
</evidence>
<feature type="binding site" evidence="8">
    <location>
        <begin position="64"/>
        <end position="71"/>
    </location>
    <ligand>
        <name>ATP</name>
        <dbReference type="ChEBI" id="CHEBI:30616"/>
    </ligand>
</feature>
<dbReference type="CDD" id="cd00477">
    <property type="entry name" value="FTHFS"/>
    <property type="match status" value="1"/>
</dbReference>
<dbReference type="UniPathway" id="UPA00193"/>
<dbReference type="InterPro" id="IPR000559">
    <property type="entry name" value="Formate_THF_ligase"/>
</dbReference>
<proteinExistence type="inferred from homology"/>